<gene>
    <name evidence="6" type="ORF">KVH43_09820</name>
</gene>
<protein>
    <submittedName>
        <fullName evidence="6">Pyridoxal phosphate-dependent aminotransferase</fullName>
    </submittedName>
</protein>
<dbReference type="InterPro" id="IPR004839">
    <property type="entry name" value="Aminotransferase_I/II_large"/>
</dbReference>
<evidence type="ECO:0000256" key="2">
    <source>
        <dbReference type="ARBA" id="ARBA00022576"/>
    </source>
</evidence>
<keyword evidence="4" id="KW-0663">Pyridoxal phosphate</keyword>
<dbReference type="GO" id="GO:0008483">
    <property type="term" value="F:transaminase activity"/>
    <property type="evidence" value="ECO:0007669"/>
    <property type="project" value="UniProtKB-KW"/>
</dbReference>
<feature type="domain" description="Aminotransferase class I/classII large" evidence="5">
    <location>
        <begin position="32"/>
        <end position="385"/>
    </location>
</feature>
<dbReference type="NCBIfam" id="NF005744">
    <property type="entry name" value="PRK07568.1"/>
    <property type="match status" value="1"/>
</dbReference>
<dbReference type="EMBL" id="CP078093">
    <property type="protein sequence ID" value="QXM05664.1"/>
    <property type="molecule type" value="Genomic_DNA"/>
</dbReference>
<evidence type="ECO:0000259" key="5">
    <source>
        <dbReference type="Pfam" id="PF00155"/>
    </source>
</evidence>
<dbReference type="Proteomes" id="UP000886818">
    <property type="component" value="Chromosome"/>
</dbReference>
<reference evidence="6" key="1">
    <citation type="submission" date="2021-07" db="EMBL/GenBank/DDBJ databases">
        <title>Complete genome sequence of Crassaminicella sp. 143-21, isolated from a deep-sea hydrothermal vent.</title>
        <authorList>
            <person name="Li X."/>
        </authorList>
    </citation>
    <scope>NUCLEOTIDE SEQUENCE</scope>
    <source>
        <strain evidence="6">143-21</strain>
    </source>
</reference>
<keyword evidence="7" id="KW-1185">Reference proteome</keyword>
<comment type="cofactor">
    <cofactor evidence="1">
        <name>pyridoxal 5'-phosphate</name>
        <dbReference type="ChEBI" id="CHEBI:597326"/>
    </cofactor>
</comment>
<evidence type="ECO:0000256" key="4">
    <source>
        <dbReference type="ARBA" id="ARBA00022898"/>
    </source>
</evidence>
<dbReference type="PROSITE" id="PS00105">
    <property type="entry name" value="AA_TRANSFER_CLASS_1"/>
    <property type="match status" value="1"/>
</dbReference>
<organism evidence="6 7">
    <name type="scientific">Crassaminicella indica</name>
    <dbReference type="NCBI Taxonomy" id="2855394"/>
    <lineage>
        <taxon>Bacteria</taxon>
        <taxon>Bacillati</taxon>
        <taxon>Bacillota</taxon>
        <taxon>Clostridia</taxon>
        <taxon>Eubacteriales</taxon>
        <taxon>Clostridiaceae</taxon>
        <taxon>Crassaminicella</taxon>
    </lineage>
</organism>
<sequence>MENFSQRITAMQASPIRKLTPYAEKAKADGKKIYHLNIGQPDIETPKNFMEAIKSFDEKVLAYTASQGIPQLIQAIIRYYKKYNMHFEKDEVLITNGGSEALLFTLLAIADYGDEVIIPEPFYTNYAGFNAIAGIKTVPLITEASSGFHLPKKEEIEKLITNKTKAILVTNPGNPTGAVFTEEEVNLLADIAKKHNLFIISDEVYREFVYNGLKFKSFGSIPSIKDQVILIDSVSKRFSACGARIGAILSKNKKLIAQILKICQGRLCCPTLEQIGAAALYDVPEDYFKKVLSEYQKRRDILYSKLQEIPGVVCQNPEGAFYVIAKLPVKNAEEFIIWLLKDFDLNGETVMFAPAQGFYITPNAGEDEVRIAYILNENDLKKAMDILKVALKKYPKRK</sequence>
<evidence type="ECO:0000313" key="6">
    <source>
        <dbReference type="EMBL" id="QXM05664.1"/>
    </source>
</evidence>
<dbReference type="PANTHER" id="PTHR46383">
    <property type="entry name" value="ASPARTATE AMINOTRANSFERASE"/>
    <property type="match status" value="1"/>
</dbReference>
<keyword evidence="3" id="KW-0808">Transferase</keyword>
<evidence type="ECO:0000256" key="1">
    <source>
        <dbReference type="ARBA" id="ARBA00001933"/>
    </source>
</evidence>
<dbReference type="InterPro" id="IPR004838">
    <property type="entry name" value="NHTrfase_class1_PyrdxlP-BS"/>
</dbReference>
<proteinExistence type="predicted"/>
<keyword evidence="2 6" id="KW-0032">Aminotransferase</keyword>
<accession>A0ABX8RB22</accession>
<evidence type="ECO:0000256" key="3">
    <source>
        <dbReference type="ARBA" id="ARBA00022679"/>
    </source>
</evidence>
<dbReference type="InterPro" id="IPR050596">
    <property type="entry name" value="AspAT/PAT-like"/>
</dbReference>
<dbReference type="RefSeq" id="WP_218282362.1">
    <property type="nucleotide sequence ID" value="NZ_CP078093.1"/>
</dbReference>
<dbReference type="Pfam" id="PF00155">
    <property type="entry name" value="Aminotran_1_2"/>
    <property type="match status" value="1"/>
</dbReference>
<dbReference type="CDD" id="cd00609">
    <property type="entry name" value="AAT_like"/>
    <property type="match status" value="1"/>
</dbReference>
<name>A0ABX8RB22_9CLOT</name>
<evidence type="ECO:0000313" key="7">
    <source>
        <dbReference type="Proteomes" id="UP000886818"/>
    </source>
</evidence>